<feature type="chain" id="PRO_5038666491" evidence="2">
    <location>
        <begin position="27"/>
        <end position="177"/>
    </location>
</feature>
<dbReference type="EMBL" id="VTFX01000005">
    <property type="protein sequence ID" value="KAD3515023.1"/>
    <property type="molecule type" value="Genomic_DNA"/>
</dbReference>
<keyword evidence="2" id="KW-0732">Signal</keyword>
<feature type="compositionally biased region" description="Basic and acidic residues" evidence="1">
    <location>
        <begin position="55"/>
        <end position="69"/>
    </location>
</feature>
<accession>A0A5N6MFM4</accession>
<sequence length="177" mass="17863">MALNKKKVIIAIAALAVVGGIGSAIGNTSTEETTAPVTSAPAPAATTEAPAPSTEPHDPASETPARAKESVPVQVADDADSADIETVLSGFPGDGEGYIVLDSAAADHPEGTVVGLEVETPLGTTERGVWILLTNGSVQAANTETKEGTSASWPVRKDAPYALDDEVVSVDMTLGAN</sequence>
<reference evidence="3 4" key="1">
    <citation type="submission" date="2019-08" db="EMBL/GenBank/DDBJ databases">
        <title>Arthrobacter sp. nov., isolated from plateau pika and Tibetan wild ass.</title>
        <authorList>
            <person name="Ge Y."/>
        </authorList>
    </citation>
    <scope>NUCLEOTIDE SEQUENCE [LARGE SCALE GENOMIC DNA]</scope>
    <source>
        <strain evidence="3 4">785</strain>
    </source>
</reference>
<gene>
    <name evidence="3" type="ORF">GD627_11985</name>
</gene>
<protein>
    <submittedName>
        <fullName evidence="3">Uncharacterized protein</fullName>
    </submittedName>
</protein>
<evidence type="ECO:0000256" key="2">
    <source>
        <dbReference type="SAM" id="SignalP"/>
    </source>
</evidence>
<organism evidence="3 4">
    <name type="scientific">Arthrobacter yangruifuii</name>
    <dbReference type="NCBI Taxonomy" id="2606616"/>
    <lineage>
        <taxon>Bacteria</taxon>
        <taxon>Bacillati</taxon>
        <taxon>Actinomycetota</taxon>
        <taxon>Actinomycetes</taxon>
        <taxon>Micrococcales</taxon>
        <taxon>Micrococcaceae</taxon>
        <taxon>Arthrobacter</taxon>
    </lineage>
</organism>
<keyword evidence="4" id="KW-1185">Reference proteome</keyword>
<dbReference type="Proteomes" id="UP000326852">
    <property type="component" value="Unassembled WGS sequence"/>
</dbReference>
<feature type="compositionally biased region" description="Low complexity" evidence="1">
    <location>
        <begin position="26"/>
        <end position="54"/>
    </location>
</feature>
<feature type="region of interest" description="Disordered" evidence="1">
    <location>
        <begin position="26"/>
        <end position="79"/>
    </location>
</feature>
<evidence type="ECO:0000313" key="3">
    <source>
        <dbReference type="EMBL" id="KAD3515023.1"/>
    </source>
</evidence>
<dbReference type="AlphaFoldDB" id="A0A5N6MFM4"/>
<feature type="signal peptide" evidence="2">
    <location>
        <begin position="1"/>
        <end position="26"/>
    </location>
</feature>
<comment type="caution">
    <text evidence="3">The sequence shown here is derived from an EMBL/GenBank/DDBJ whole genome shotgun (WGS) entry which is preliminary data.</text>
</comment>
<evidence type="ECO:0000256" key="1">
    <source>
        <dbReference type="SAM" id="MobiDB-lite"/>
    </source>
</evidence>
<name>A0A5N6MFM4_9MICC</name>
<proteinExistence type="predicted"/>
<evidence type="ECO:0000313" key="4">
    <source>
        <dbReference type="Proteomes" id="UP000326852"/>
    </source>
</evidence>
<dbReference type="RefSeq" id="WP_152272699.1">
    <property type="nucleotide sequence ID" value="NZ_VTFX01000005.1"/>
</dbReference>